<feature type="non-terminal residue" evidence="4">
    <location>
        <position position="1"/>
    </location>
</feature>
<protein>
    <recommendedName>
        <fullName evidence="3">Serine hydrolase domain-containing protein</fullName>
    </recommendedName>
</protein>
<dbReference type="GO" id="GO:0005634">
    <property type="term" value="C:nucleus"/>
    <property type="evidence" value="ECO:0007669"/>
    <property type="project" value="TreeGrafter"/>
</dbReference>
<evidence type="ECO:0000256" key="2">
    <source>
        <dbReference type="SAM" id="MobiDB-lite"/>
    </source>
</evidence>
<dbReference type="Gene3D" id="3.40.50.1820">
    <property type="entry name" value="alpha/beta hydrolase"/>
    <property type="match status" value="1"/>
</dbReference>
<dbReference type="GO" id="GO:0016787">
    <property type="term" value="F:hydrolase activity"/>
    <property type="evidence" value="ECO:0007669"/>
    <property type="project" value="UniProtKB-KW"/>
</dbReference>
<evidence type="ECO:0000313" key="5">
    <source>
        <dbReference type="Proteomes" id="UP000258309"/>
    </source>
</evidence>
<feature type="compositionally biased region" description="Polar residues" evidence="2">
    <location>
        <begin position="487"/>
        <end position="499"/>
    </location>
</feature>
<dbReference type="InterPro" id="IPR050593">
    <property type="entry name" value="LovG"/>
</dbReference>
<dbReference type="Gene3D" id="1.10.510.10">
    <property type="entry name" value="Transferase(Phosphotransferase) domain 1"/>
    <property type="match status" value="1"/>
</dbReference>
<dbReference type="InterPro" id="IPR005645">
    <property type="entry name" value="FSH-like_dom"/>
</dbReference>
<evidence type="ECO:0000259" key="3">
    <source>
        <dbReference type="Pfam" id="PF03959"/>
    </source>
</evidence>
<feature type="region of interest" description="Disordered" evidence="2">
    <location>
        <begin position="469"/>
        <end position="503"/>
    </location>
</feature>
<dbReference type="Proteomes" id="UP000258309">
    <property type="component" value="Unassembled WGS sequence"/>
</dbReference>
<dbReference type="AlphaFoldDB" id="A0A3E2H6G6"/>
<accession>A0A3E2H6G6</accession>
<dbReference type="GO" id="GO:0005737">
    <property type="term" value="C:cytoplasm"/>
    <property type="evidence" value="ECO:0007669"/>
    <property type="project" value="TreeGrafter"/>
</dbReference>
<proteinExistence type="predicted"/>
<keyword evidence="1" id="KW-0378">Hydrolase</keyword>
<dbReference type="Pfam" id="PF03959">
    <property type="entry name" value="FSH1"/>
    <property type="match status" value="1"/>
</dbReference>
<dbReference type="InterPro" id="IPR011009">
    <property type="entry name" value="Kinase-like_dom_sf"/>
</dbReference>
<dbReference type="OrthoDB" id="2094269at2759"/>
<sequence>MGDNADVFRSQTAAFRALLPSSYNFHFVAADRRCEPAPGVADLHPGPYQCWYNSPSTDKVRKAHERIYAYIRQLGGVDIIMGFSQGASLAASFILHRQLKYPTEPPLFRAAIFICSPLPFSRDVTHGMDLRGYFGVTAPKPLSNGRPITVPKNLIPEPYFLQPDTEFDSDSGYSSQEDVSHNYNMFHPAVDKVRISIPTAHIYGREDAWRNHSLELLRFCNAPLSFQHDGGHEIPRSASDEICDLIEEVARVLDPFPTRDSESIAQFSKAIYTRSISVCTRNMKQLGTACVKLPLAKINQANPVMYSAAARVTTGYEKASMGVADIVIRLGFGLQHLQQEFSGALDHVDNIAQQTGRIELAIYSGSVAAPSSHPVVRSNDERTSVLEQDSSKKLFEKASSMSARIGISSHTPSSGRPRPFLTDIKSFSFNPTLLQTKVYRRACESLWRREITLNGEDIGENASVSMSSASSNNAIASQPGGSDRGTSDNTGGTYDTKFSSPEREKNIGLEVRKTTLTERREHESISMCPPQLVSEASMSGTIQVNTDSSDTYVTESTLATTVSSIVQSKEVCEQTSRSNSSLDKSVVVIVVEKFGSDHVKLLIHQVSRHCNVVQDSTSKVRDYVLLACGIDPTTYQGSLASCTIETYGYAVHKFPFTASFLRAALEKIEGRFYSSIEVHFSAPTCLNNDHNAAQTTESRHDEADTMLDKSLAATMKLLASPKTSGREYERLYGRYGDIKPDNILWSKDYNKTSTLGTLKISHFGFSRFHTSAKNSRVNEATRISCTPAYRAPKCVYLEFITWLLIGWTGVEVFRQGRRAHVKDNAFFIIDDGMFRINPSVAQQIEELRAKASSFEPPLRECLISFLVFMSSCLEVNADDRPPADALASQLKDLYRGWTRL</sequence>
<dbReference type="GO" id="GO:0019748">
    <property type="term" value="P:secondary metabolic process"/>
    <property type="evidence" value="ECO:0007669"/>
    <property type="project" value="TreeGrafter"/>
</dbReference>
<dbReference type="SUPFAM" id="SSF53474">
    <property type="entry name" value="alpha/beta-Hydrolases"/>
    <property type="match status" value="1"/>
</dbReference>
<organism evidence="4 5">
    <name type="scientific">Scytalidium lignicola</name>
    <name type="common">Hyphomycete</name>
    <dbReference type="NCBI Taxonomy" id="5539"/>
    <lineage>
        <taxon>Eukaryota</taxon>
        <taxon>Fungi</taxon>
        <taxon>Dikarya</taxon>
        <taxon>Ascomycota</taxon>
        <taxon>Pezizomycotina</taxon>
        <taxon>Leotiomycetes</taxon>
        <taxon>Leotiomycetes incertae sedis</taxon>
        <taxon>Scytalidium</taxon>
    </lineage>
</organism>
<feature type="domain" description="Serine hydrolase" evidence="3">
    <location>
        <begin position="2"/>
        <end position="239"/>
    </location>
</feature>
<name>A0A3E2H6G6_SCYLI</name>
<comment type="caution">
    <text evidence="4">The sequence shown here is derived from an EMBL/GenBank/DDBJ whole genome shotgun (WGS) entry which is preliminary data.</text>
</comment>
<dbReference type="InterPro" id="IPR029058">
    <property type="entry name" value="AB_hydrolase_fold"/>
</dbReference>
<keyword evidence="5" id="KW-1185">Reference proteome</keyword>
<evidence type="ECO:0000256" key="1">
    <source>
        <dbReference type="ARBA" id="ARBA00022801"/>
    </source>
</evidence>
<dbReference type="PANTHER" id="PTHR48070:SF6">
    <property type="entry name" value="ESTERASE OVCA2"/>
    <property type="match status" value="1"/>
</dbReference>
<dbReference type="EMBL" id="NCSJ02000143">
    <property type="protein sequence ID" value="RFU28990.1"/>
    <property type="molecule type" value="Genomic_DNA"/>
</dbReference>
<dbReference type="SUPFAM" id="SSF56112">
    <property type="entry name" value="Protein kinase-like (PK-like)"/>
    <property type="match status" value="1"/>
</dbReference>
<dbReference type="PANTHER" id="PTHR48070">
    <property type="entry name" value="ESTERASE OVCA2"/>
    <property type="match status" value="1"/>
</dbReference>
<feature type="non-terminal residue" evidence="4">
    <location>
        <position position="900"/>
    </location>
</feature>
<reference evidence="4 5" key="1">
    <citation type="submission" date="2018-05" db="EMBL/GenBank/DDBJ databases">
        <title>Draft genome sequence of Scytalidium lignicola DSM 105466, a ubiquitous saprotrophic fungus.</title>
        <authorList>
            <person name="Buettner E."/>
            <person name="Gebauer A.M."/>
            <person name="Hofrichter M."/>
            <person name="Liers C."/>
            <person name="Kellner H."/>
        </authorList>
    </citation>
    <scope>NUCLEOTIDE SEQUENCE [LARGE SCALE GENOMIC DNA]</scope>
    <source>
        <strain evidence="4 5">DSM 105466</strain>
    </source>
</reference>
<dbReference type="STRING" id="5539.A0A3E2H6G6"/>
<evidence type="ECO:0000313" key="4">
    <source>
        <dbReference type="EMBL" id="RFU28990.1"/>
    </source>
</evidence>
<gene>
    <name evidence="4" type="ORF">B7463_g7332</name>
</gene>